<sequence>MIRVIYVCVLFVALTKSLVAEKYLTKKPDFINPCKQTDPSFSQCFAKSFQAIYSEYKDGIPGLKNFGSIDPLSVKRVKIAEDGNGPVAINIEFNNMDVIGFSKTTIKDARFDQSKLTIKIKIYVPKIIIKSDYSMNGRILTLPLNGNGKSHLEMENMELDTICKLKRREEDGVKFADVDKVLMNIKVSGFHVQLDNLFNGQEVLEQTANNLFNDNWSELFEALRPSITETIRSVTEDRFKKVFAFLPVKYFIEDYE</sequence>
<dbReference type="RefSeq" id="XP_058982701.1">
    <property type="nucleotide sequence ID" value="XM_059126718.1"/>
</dbReference>
<dbReference type="InterPro" id="IPR010562">
    <property type="entry name" value="Haemolymph_juvenile_hormone-bd"/>
</dbReference>
<proteinExistence type="predicted"/>
<evidence type="ECO:0000313" key="4">
    <source>
        <dbReference type="RefSeq" id="XP_058982708.1"/>
    </source>
</evidence>
<organism evidence="2 4">
    <name type="scientific">Musca domestica</name>
    <name type="common">House fly</name>
    <dbReference type="NCBI Taxonomy" id="7370"/>
    <lineage>
        <taxon>Eukaryota</taxon>
        <taxon>Metazoa</taxon>
        <taxon>Ecdysozoa</taxon>
        <taxon>Arthropoda</taxon>
        <taxon>Hexapoda</taxon>
        <taxon>Insecta</taxon>
        <taxon>Pterygota</taxon>
        <taxon>Neoptera</taxon>
        <taxon>Endopterygota</taxon>
        <taxon>Diptera</taxon>
        <taxon>Brachycera</taxon>
        <taxon>Muscomorpha</taxon>
        <taxon>Muscoidea</taxon>
        <taxon>Muscidae</taxon>
        <taxon>Musca</taxon>
    </lineage>
</organism>
<dbReference type="GeneID" id="131804212"/>
<evidence type="ECO:0000256" key="1">
    <source>
        <dbReference type="SAM" id="SignalP"/>
    </source>
</evidence>
<dbReference type="Pfam" id="PF06585">
    <property type="entry name" value="JHBP"/>
    <property type="match status" value="1"/>
</dbReference>
<feature type="signal peptide" evidence="1">
    <location>
        <begin position="1"/>
        <end position="20"/>
    </location>
</feature>
<evidence type="ECO:0000313" key="3">
    <source>
        <dbReference type="RefSeq" id="XP_058982701.1"/>
    </source>
</evidence>
<gene>
    <name evidence="4" type="primary">LOC131804212</name>
    <name evidence="3" type="synonym">LOC101901772</name>
</gene>
<dbReference type="SMART" id="SM00700">
    <property type="entry name" value="JHBP"/>
    <property type="match status" value="1"/>
</dbReference>
<dbReference type="Proteomes" id="UP001652621">
    <property type="component" value="Unplaced"/>
</dbReference>
<dbReference type="RefSeq" id="XP_058982708.1">
    <property type="nucleotide sequence ID" value="XM_059126725.1"/>
</dbReference>
<accession>A0ABM3VA91</accession>
<reference evidence="3 4" key="1">
    <citation type="submission" date="2025-05" db="UniProtKB">
        <authorList>
            <consortium name="RefSeq"/>
        </authorList>
    </citation>
    <scope>IDENTIFICATION</scope>
    <source>
        <strain evidence="3 4">Aabys</strain>
        <tissue evidence="3 4">Whole body</tissue>
    </source>
</reference>
<dbReference type="Gene3D" id="3.15.10.30">
    <property type="entry name" value="Haemolymph juvenile hormone binding protein"/>
    <property type="match status" value="1"/>
</dbReference>
<keyword evidence="1" id="KW-0732">Signal</keyword>
<protein>
    <submittedName>
        <fullName evidence="3 4">Protein takeout</fullName>
    </submittedName>
</protein>
<keyword evidence="2" id="KW-1185">Reference proteome</keyword>
<dbReference type="PANTHER" id="PTHR11008:SF25">
    <property type="entry name" value="IP09473P-RELATED"/>
    <property type="match status" value="1"/>
</dbReference>
<dbReference type="PANTHER" id="PTHR11008">
    <property type="entry name" value="PROTEIN TAKEOUT-LIKE PROTEIN"/>
    <property type="match status" value="1"/>
</dbReference>
<name>A0ABM3VA91_MUSDO</name>
<evidence type="ECO:0000313" key="2">
    <source>
        <dbReference type="Proteomes" id="UP001652621"/>
    </source>
</evidence>
<feature type="chain" id="PRO_5045025400" evidence="1">
    <location>
        <begin position="21"/>
        <end position="256"/>
    </location>
</feature>
<dbReference type="InterPro" id="IPR038606">
    <property type="entry name" value="To_sf"/>
</dbReference>